<dbReference type="OrthoDB" id="417335at2"/>
<gene>
    <name evidence="1" type="ORF">H1P_340025</name>
</gene>
<protein>
    <recommendedName>
        <fullName evidence="3">Heparinase II/III-like protein</fullName>
    </recommendedName>
</protein>
<reference evidence="1 2" key="1">
    <citation type="submission" date="2019-01" db="EMBL/GenBank/DDBJ databases">
        <authorList>
            <person name="Brito A."/>
        </authorList>
    </citation>
    <scope>NUCLEOTIDE SEQUENCE [LARGE SCALE GENOMIC DNA]</scope>
    <source>
        <strain evidence="1">1</strain>
    </source>
</reference>
<proteinExistence type="predicted"/>
<accession>A0A563VVL7</accession>
<evidence type="ECO:0000313" key="2">
    <source>
        <dbReference type="Proteomes" id="UP000320055"/>
    </source>
</evidence>
<evidence type="ECO:0008006" key="3">
    <source>
        <dbReference type="Google" id="ProtNLM"/>
    </source>
</evidence>
<dbReference type="EMBL" id="CAACVJ010000268">
    <property type="protein sequence ID" value="VEP15499.1"/>
    <property type="molecule type" value="Genomic_DNA"/>
</dbReference>
<dbReference type="Proteomes" id="UP000320055">
    <property type="component" value="Unassembled WGS sequence"/>
</dbReference>
<name>A0A563VVL7_9CYAN</name>
<dbReference type="Gene3D" id="1.50.10.100">
    <property type="entry name" value="Chondroitin AC/alginate lyase"/>
    <property type="match status" value="1"/>
</dbReference>
<sequence>MFFSLKNWYKIVIFVPLLFLLGGAKSSVGSNSRNLFLEGNISLTLDKGIWKLRKEQPDYQEITLDLICHQGKCESEIWGFAPDFNKDVDHQGTVTVTKTDNAWQLEVDLQIQSHPENPELIPATYSIEIATYRDRFIGSYQGEYQGRTLIGKVTGNKSDLQLRPLPKHQPIKAREHPRLIFRAAELPTLKEKAQTRHGKKIINNLKQTLQTEVYYDGYVPTGGYHAAGHCFVSLLEDDPQAAETAWQMVEKSMANPGERFLEHSPIVAGVALAYDLCYYQWDEKRQQQVTEWLALQTFKLIEGDSPKNGWNSFAWSNWNARARGAAGLAALAILGEPAEYYPQTEFFQEPENVEKLLKIAERNVTRYFERAIGDRGLGTEGDHYTTEPWRLTILPFLQAYRNVKGMDIAPSKTQWFLPHYITRSVPIDNELAIPSYGRHRLSPPPSLYGIGLPLVSEKFLPGVLWFLERYGPETENRSLGVSEDLPISAIYGLQGYPQNPQIKNPAKLWDKVLVDRQKGFYSFRNQWRDETDIVANIYVKQELLRASWAFPDAGSFRIAGLGHQWAIAGKSQARPKHENIVVTAQSDHQGAKPIYFQSSEDGSGTVTLKKENWLRSFAVDYSEASDTPGLFALVDRFEVSENADLQPKIWKMHVTGEVAIKDDSFTITSPSGATMQGTFISPQGVQLTYVTSAEGNKIQAEGTNDFFVVMTIQQDSPPPITVEGNGLNAKVIIGKQIIRFNGSNIVLENSRIP</sequence>
<dbReference type="AlphaFoldDB" id="A0A563VVL7"/>
<keyword evidence="2" id="KW-1185">Reference proteome</keyword>
<dbReference type="Gene3D" id="2.70.98.70">
    <property type="match status" value="1"/>
</dbReference>
<dbReference type="InterPro" id="IPR008929">
    <property type="entry name" value="Chondroitin_lyas"/>
</dbReference>
<organism evidence="1 2">
    <name type="scientific">Hyella patelloides LEGE 07179</name>
    <dbReference type="NCBI Taxonomy" id="945734"/>
    <lineage>
        <taxon>Bacteria</taxon>
        <taxon>Bacillati</taxon>
        <taxon>Cyanobacteriota</taxon>
        <taxon>Cyanophyceae</taxon>
        <taxon>Pleurocapsales</taxon>
        <taxon>Hyellaceae</taxon>
        <taxon>Hyella</taxon>
    </lineage>
</organism>
<evidence type="ECO:0000313" key="1">
    <source>
        <dbReference type="EMBL" id="VEP15499.1"/>
    </source>
</evidence>